<evidence type="ECO:0000259" key="10">
    <source>
        <dbReference type="PROSITE" id="PS51194"/>
    </source>
</evidence>
<comment type="caution">
    <text evidence="12">The sequence shown here is derived from an EMBL/GenBank/DDBJ whole genome shotgun (WGS) entry which is preliminary data.</text>
</comment>
<dbReference type="EMBL" id="JBHTCM010000004">
    <property type="protein sequence ID" value="MFC7331796.1"/>
    <property type="molecule type" value="Genomic_DNA"/>
</dbReference>
<dbReference type="RefSeq" id="WP_377355790.1">
    <property type="nucleotide sequence ID" value="NZ_JBHTCM010000004.1"/>
</dbReference>
<organism evidence="12 13">
    <name type="scientific">Rhodocista pekingensis</name>
    <dbReference type="NCBI Taxonomy" id="201185"/>
    <lineage>
        <taxon>Bacteria</taxon>
        <taxon>Pseudomonadati</taxon>
        <taxon>Pseudomonadota</taxon>
        <taxon>Alphaproteobacteria</taxon>
        <taxon>Rhodospirillales</taxon>
        <taxon>Azospirillaceae</taxon>
        <taxon>Rhodocista</taxon>
    </lineage>
</organism>
<evidence type="ECO:0000256" key="1">
    <source>
        <dbReference type="ARBA" id="ARBA00022741"/>
    </source>
</evidence>
<keyword evidence="13" id="KW-1185">Reference proteome</keyword>
<feature type="region of interest" description="Disordered" evidence="8">
    <location>
        <begin position="379"/>
        <end position="540"/>
    </location>
</feature>
<dbReference type="CDD" id="cd00268">
    <property type="entry name" value="DEADc"/>
    <property type="match status" value="1"/>
</dbReference>
<evidence type="ECO:0000259" key="11">
    <source>
        <dbReference type="PROSITE" id="PS51195"/>
    </source>
</evidence>
<dbReference type="InterPro" id="IPR000629">
    <property type="entry name" value="RNA-helicase_DEAD-box_CS"/>
</dbReference>
<proteinExistence type="inferred from homology"/>
<dbReference type="PROSITE" id="PS51194">
    <property type="entry name" value="HELICASE_CTER"/>
    <property type="match status" value="1"/>
</dbReference>
<evidence type="ECO:0000313" key="12">
    <source>
        <dbReference type="EMBL" id="MFC7331796.1"/>
    </source>
</evidence>
<dbReference type="Pfam" id="PF00270">
    <property type="entry name" value="DEAD"/>
    <property type="match status" value="1"/>
</dbReference>
<dbReference type="PROSITE" id="PS51195">
    <property type="entry name" value="Q_MOTIF"/>
    <property type="match status" value="1"/>
</dbReference>
<dbReference type="InterPro" id="IPR001650">
    <property type="entry name" value="Helicase_C-like"/>
</dbReference>
<dbReference type="GO" id="GO:0004386">
    <property type="term" value="F:helicase activity"/>
    <property type="evidence" value="ECO:0007669"/>
    <property type="project" value="UniProtKB-KW"/>
</dbReference>
<accession>A0ABW2KR69</accession>
<evidence type="ECO:0000256" key="7">
    <source>
        <dbReference type="RuleBase" id="RU000492"/>
    </source>
</evidence>
<evidence type="ECO:0000256" key="5">
    <source>
        <dbReference type="ARBA" id="ARBA00038437"/>
    </source>
</evidence>
<evidence type="ECO:0000256" key="6">
    <source>
        <dbReference type="PROSITE-ProRule" id="PRU00552"/>
    </source>
</evidence>
<gene>
    <name evidence="12" type="ORF">ACFQPS_01345</name>
</gene>
<dbReference type="Pfam" id="PF00271">
    <property type="entry name" value="Helicase_C"/>
    <property type="match status" value="1"/>
</dbReference>
<keyword evidence="1 7" id="KW-0547">Nucleotide-binding</keyword>
<feature type="domain" description="DEAD-box RNA helicase Q" evidence="11">
    <location>
        <begin position="5"/>
        <end position="33"/>
    </location>
</feature>
<dbReference type="InterPro" id="IPR014014">
    <property type="entry name" value="RNA_helicase_DEAD_Q_motif"/>
</dbReference>
<dbReference type="Proteomes" id="UP001596456">
    <property type="component" value="Unassembled WGS sequence"/>
</dbReference>
<evidence type="ECO:0000259" key="9">
    <source>
        <dbReference type="PROSITE" id="PS51192"/>
    </source>
</evidence>
<feature type="domain" description="Helicase ATP-binding" evidence="9">
    <location>
        <begin position="36"/>
        <end position="211"/>
    </location>
</feature>
<comment type="similarity">
    <text evidence="5 7">Belongs to the DEAD box helicase family.</text>
</comment>
<protein>
    <submittedName>
        <fullName evidence="12">DEAD/DEAH box helicase</fullName>
    </submittedName>
</protein>
<dbReference type="Gene3D" id="3.40.50.300">
    <property type="entry name" value="P-loop containing nucleotide triphosphate hydrolases"/>
    <property type="match status" value="2"/>
</dbReference>
<reference evidence="13" key="1">
    <citation type="journal article" date="2019" name="Int. J. Syst. Evol. Microbiol.">
        <title>The Global Catalogue of Microorganisms (GCM) 10K type strain sequencing project: providing services to taxonomists for standard genome sequencing and annotation.</title>
        <authorList>
            <consortium name="The Broad Institute Genomics Platform"/>
            <consortium name="The Broad Institute Genome Sequencing Center for Infectious Disease"/>
            <person name="Wu L."/>
            <person name="Ma J."/>
        </authorList>
    </citation>
    <scope>NUCLEOTIDE SEQUENCE [LARGE SCALE GENOMIC DNA]</scope>
    <source>
        <strain evidence="13">CGMCC 1.16275</strain>
    </source>
</reference>
<evidence type="ECO:0000256" key="8">
    <source>
        <dbReference type="SAM" id="MobiDB-lite"/>
    </source>
</evidence>
<dbReference type="CDD" id="cd18787">
    <property type="entry name" value="SF2_C_DEAD"/>
    <property type="match status" value="1"/>
</dbReference>
<dbReference type="SMART" id="SM00487">
    <property type="entry name" value="DEXDc"/>
    <property type="match status" value="1"/>
</dbReference>
<keyword evidence="2 7" id="KW-0378">Hydrolase</keyword>
<keyword evidence="3 7" id="KW-0347">Helicase</keyword>
<evidence type="ECO:0000256" key="4">
    <source>
        <dbReference type="ARBA" id="ARBA00022840"/>
    </source>
</evidence>
<sequence>MTGSVSFSDLGLLPHLLKAVEELGFTTPTPIQQQALPAALTGRDVVASANTGTGKTAAFVLPSLQRIATTARAEAAWGPRVLVLTPTRELASQVLESVRNLSKFGRIQTGTILGGMPYRQQLEMLRRRVDLIVATPGRLMDHMERGRLDLSGVEVLVLDEADRMLDMGFREAVEFIAAACPAERQTLLFTATLDRTAERLAQTLTRDPVRIDVAGKAVVTAQVEQRWLRADGLEHKHKLLENLLSGEEFGKGIVFIATKLDADRLADTLSEKGHKAMPLHGDMQQRDRNRVVQWLRDGRINVIVATDVAARGIDIADLTHVINFDLPKQAEDYVHRIGRTGRAGASGVSYSLFTRMEWRQVRAIEAYTNKAADMHVLPGLEPMPEPERRPGGFNKGRPGGGKPGFKGRGFGGGNGGGGGYRGNRPWGERRDGDRPQGDRPFGDRPFGDRPQGDRPHGDRAFGDRPRGDRPQGDRPHGERSFGERPHGDRPQGERFRNDRPRGDRPHGEHRPHGERGHSDRPARSFRQDAGSAPLSRRRPA</sequence>
<feature type="compositionally biased region" description="Basic and acidic residues" evidence="8">
    <location>
        <begin position="426"/>
        <end position="526"/>
    </location>
</feature>
<dbReference type="SMART" id="SM00490">
    <property type="entry name" value="HELICc"/>
    <property type="match status" value="1"/>
</dbReference>
<dbReference type="PROSITE" id="PS51192">
    <property type="entry name" value="HELICASE_ATP_BIND_1"/>
    <property type="match status" value="1"/>
</dbReference>
<dbReference type="InterPro" id="IPR014001">
    <property type="entry name" value="Helicase_ATP-bd"/>
</dbReference>
<dbReference type="SUPFAM" id="SSF52540">
    <property type="entry name" value="P-loop containing nucleoside triphosphate hydrolases"/>
    <property type="match status" value="1"/>
</dbReference>
<dbReference type="InterPro" id="IPR044742">
    <property type="entry name" value="DEAD/DEAH_RhlB"/>
</dbReference>
<dbReference type="InterPro" id="IPR011545">
    <property type="entry name" value="DEAD/DEAH_box_helicase_dom"/>
</dbReference>
<keyword evidence="4 7" id="KW-0067">ATP-binding</keyword>
<feature type="compositionally biased region" description="Gly residues" evidence="8">
    <location>
        <begin position="393"/>
        <end position="421"/>
    </location>
</feature>
<evidence type="ECO:0000256" key="3">
    <source>
        <dbReference type="ARBA" id="ARBA00022806"/>
    </source>
</evidence>
<dbReference type="PROSITE" id="PS00039">
    <property type="entry name" value="DEAD_ATP_HELICASE"/>
    <property type="match status" value="1"/>
</dbReference>
<dbReference type="PANTHER" id="PTHR47959">
    <property type="entry name" value="ATP-DEPENDENT RNA HELICASE RHLE-RELATED"/>
    <property type="match status" value="1"/>
</dbReference>
<feature type="short sequence motif" description="Q motif" evidence="6">
    <location>
        <begin position="5"/>
        <end position="33"/>
    </location>
</feature>
<dbReference type="PANTHER" id="PTHR47959:SF17">
    <property type="entry name" value="ATP-DEPENDENT RNA HELICASE DEAD BOX FAMILY"/>
    <property type="match status" value="1"/>
</dbReference>
<dbReference type="InterPro" id="IPR050079">
    <property type="entry name" value="DEAD_box_RNA_helicase"/>
</dbReference>
<dbReference type="InterPro" id="IPR027417">
    <property type="entry name" value="P-loop_NTPase"/>
</dbReference>
<evidence type="ECO:0000313" key="13">
    <source>
        <dbReference type="Proteomes" id="UP001596456"/>
    </source>
</evidence>
<evidence type="ECO:0000256" key="2">
    <source>
        <dbReference type="ARBA" id="ARBA00022801"/>
    </source>
</evidence>
<name>A0ABW2KR69_9PROT</name>
<feature type="domain" description="Helicase C-terminal" evidence="10">
    <location>
        <begin position="239"/>
        <end position="391"/>
    </location>
</feature>